<keyword evidence="4" id="KW-0503">Monooxygenase</keyword>
<dbReference type="SUPFAM" id="SSF51905">
    <property type="entry name" value="FAD/NAD(P)-binding domain"/>
    <property type="match status" value="1"/>
</dbReference>
<dbReference type="EMBL" id="FPBD01000008">
    <property type="protein sequence ID" value="SFU10799.1"/>
    <property type="molecule type" value="Genomic_DNA"/>
</dbReference>
<proteinExistence type="predicted"/>
<name>A0A1I7DGK1_9HYPH</name>
<dbReference type="NCBIfam" id="NF006091">
    <property type="entry name" value="PRK08243.1"/>
    <property type="match status" value="1"/>
</dbReference>
<dbReference type="PANTHER" id="PTHR43004">
    <property type="entry name" value="TRK SYSTEM POTASSIUM UPTAKE PROTEIN"/>
    <property type="match status" value="1"/>
</dbReference>
<dbReference type="GO" id="GO:0043639">
    <property type="term" value="P:benzoate catabolic process"/>
    <property type="evidence" value="ECO:0007669"/>
    <property type="project" value="InterPro"/>
</dbReference>
<dbReference type="PRINTS" id="PR00420">
    <property type="entry name" value="RNGMNOXGNASE"/>
</dbReference>
<evidence type="ECO:0000259" key="3">
    <source>
        <dbReference type="Pfam" id="PF01494"/>
    </source>
</evidence>
<dbReference type="GO" id="GO:0071949">
    <property type="term" value="F:FAD binding"/>
    <property type="evidence" value="ECO:0007669"/>
    <property type="project" value="InterPro"/>
</dbReference>
<keyword evidence="4" id="KW-0560">Oxidoreductase</keyword>
<gene>
    <name evidence="4" type="ORF">SAMN05444141_108344</name>
</gene>
<sequence length="405" mass="45673">MTHHRDRTQVAIIGGGPAGLLLSHILSENGIDSVVLEQRTKDYVLSRIRAGLLETGTVQLLRDYGLAERMDKNGKSKKGSWITRQGFPSHFIDTHKWTGKEMMVYGQTDITEDLYDAREQAGGNIINEAADVTLHDVTADAPYVTYMKNGQSHHLDCDYIAGCDGFHGVSRKTIPADILRTYERAYPFGWLGIMAEVPPLPDLVYAYHERGFALASQRNRLLSRYYIQCPLTDSVMDWSDERFWEELLARFPAEVASEIVTGPSIEKSIAPLRSFVAEPMQYGRMFLAGDAAHIVPPTGAKGLNLAASDVFYLSRGLIEQIKSNRSTHLERYSELALRRVWSSENFSWRMTQLMHVFPEMNGFDAKIQQNSYELLLQNETQQRALAEEYVGLPFEELDALTLSAA</sequence>
<protein>
    <submittedName>
        <fullName evidence="4">p-hydroxybenzoate 3-monooxygenase</fullName>
    </submittedName>
</protein>
<keyword evidence="1" id="KW-0285">Flavoprotein</keyword>
<organism evidence="4 5">
    <name type="scientific">Pseudovibrio denitrificans</name>
    <dbReference type="NCBI Taxonomy" id="258256"/>
    <lineage>
        <taxon>Bacteria</taxon>
        <taxon>Pseudomonadati</taxon>
        <taxon>Pseudomonadota</taxon>
        <taxon>Alphaproteobacteria</taxon>
        <taxon>Hyphomicrobiales</taxon>
        <taxon>Stappiaceae</taxon>
        <taxon>Pseudovibrio</taxon>
    </lineage>
</organism>
<evidence type="ECO:0000313" key="4">
    <source>
        <dbReference type="EMBL" id="SFU10799.1"/>
    </source>
</evidence>
<dbReference type="NCBIfam" id="TIGR02360">
    <property type="entry name" value="pbenz_hydroxyl"/>
    <property type="match status" value="1"/>
</dbReference>
<keyword evidence="2" id="KW-0274">FAD</keyword>
<dbReference type="AlphaFoldDB" id="A0A1I7DGK1"/>
<evidence type="ECO:0000313" key="5">
    <source>
        <dbReference type="Proteomes" id="UP000183371"/>
    </source>
</evidence>
<dbReference type="SUPFAM" id="SSF54373">
    <property type="entry name" value="FAD-linked reductases, C-terminal domain"/>
    <property type="match status" value="1"/>
</dbReference>
<feature type="domain" description="FAD-binding" evidence="3">
    <location>
        <begin position="7"/>
        <end position="346"/>
    </location>
</feature>
<dbReference type="Gene3D" id="3.50.50.60">
    <property type="entry name" value="FAD/NAD(P)-binding domain"/>
    <property type="match status" value="1"/>
</dbReference>
<evidence type="ECO:0000256" key="1">
    <source>
        <dbReference type="ARBA" id="ARBA00022630"/>
    </source>
</evidence>
<dbReference type="InterPro" id="IPR036188">
    <property type="entry name" value="FAD/NAD-bd_sf"/>
</dbReference>
<keyword evidence="5" id="KW-1185">Reference proteome</keyword>
<dbReference type="Pfam" id="PF01494">
    <property type="entry name" value="FAD_binding_3"/>
    <property type="match status" value="1"/>
</dbReference>
<dbReference type="Proteomes" id="UP000183371">
    <property type="component" value="Unassembled WGS sequence"/>
</dbReference>
<dbReference type="InterPro" id="IPR050641">
    <property type="entry name" value="RIFMO-like"/>
</dbReference>
<dbReference type="InterPro" id="IPR012733">
    <property type="entry name" value="HB_mOase"/>
</dbReference>
<dbReference type="RefSeq" id="WP_054784120.1">
    <property type="nucleotide sequence ID" value="NZ_FPBD01000008.1"/>
</dbReference>
<dbReference type="GO" id="GO:0018659">
    <property type="term" value="F:4-hydroxybenzoate 3-monooxygenase activity"/>
    <property type="evidence" value="ECO:0007669"/>
    <property type="project" value="InterPro"/>
</dbReference>
<evidence type="ECO:0000256" key="2">
    <source>
        <dbReference type="ARBA" id="ARBA00022827"/>
    </source>
</evidence>
<dbReference type="PANTHER" id="PTHR43004:SF3">
    <property type="entry name" value="P-HYDROXYBENZOATE HYDROXYLASE"/>
    <property type="match status" value="1"/>
</dbReference>
<dbReference type="InterPro" id="IPR002938">
    <property type="entry name" value="FAD-bd"/>
</dbReference>
<reference evidence="5" key="1">
    <citation type="submission" date="2016-10" db="EMBL/GenBank/DDBJ databases">
        <authorList>
            <person name="Varghese N."/>
            <person name="Submissions S."/>
        </authorList>
    </citation>
    <scope>NUCLEOTIDE SEQUENCE [LARGE SCALE GENOMIC DNA]</scope>
    <source>
        <strain evidence="5">DSM 17465</strain>
    </source>
</reference>
<dbReference type="Gene3D" id="3.30.9.10">
    <property type="entry name" value="D-Amino Acid Oxidase, subunit A, domain 2"/>
    <property type="match status" value="1"/>
</dbReference>
<accession>A0A1I7DGK1</accession>